<organism evidence="1 2">
    <name type="scientific">Chaenocephalus aceratus</name>
    <name type="common">Blackfin icefish</name>
    <name type="synonym">Chaenichthys aceratus</name>
    <dbReference type="NCBI Taxonomy" id="36190"/>
    <lineage>
        <taxon>Eukaryota</taxon>
        <taxon>Metazoa</taxon>
        <taxon>Chordata</taxon>
        <taxon>Craniata</taxon>
        <taxon>Vertebrata</taxon>
        <taxon>Euteleostomi</taxon>
        <taxon>Actinopterygii</taxon>
        <taxon>Neopterygii</taxon>
        <taxon>Teleostei</taxon>
        <taxon>Neoteleostei</taxon>
        <taxon>Acanthomorphata</taxon>
        <taxon>Eupercaria</taxon>
        <taxon>Perciformes</taxon>
        <taxon>Notothenioidei</taxon>
        <taxon>Channichthyidae</taxon>
        <taxon>Chaenocephalus</taxon>
    </lineage>
</organism>
<proteinExistence type="predicted"/>
<sequence>MQEPWRAQMGLKPRPVLHRPEPGEKVIHQAVALWCLGGPVTDPIRLIGPLWGARPPDYTDISVWVAPLRLDLNWTEPKR</sequence>
<comment type="caution">
    <text evidence="1">The sequence shown here is derived from an EMBL/GenBank/DDBJ whole genome shotgun (WGS) entry which is preliminary data.</text>
</comment>
<evidence type="ECO:0000313" key="2">
    <source>
        <dbReference type="Proteomes" id="UP001057452"/>
    </source>
</evidence>
<gene>
    <name evidence="1" type="ORF">KUCAC02_004835</name>
</gene>
<dbReference type="Proteomes" id="UP001057452">
    <property type="component" value="Chromosome 10"/>
</dbReference>
<name>A0ACB9X1E5_CHAAC</name>
<dbReference type="EMBL" id="CM043794">
    <property type="protein sequence ID" value="KAI4819595.1"/>
    <property type="molecule type" value="Genomic_DNA"/>
</dbReference>
<evidence type="ECO:0000313" key="1">
    <source>
        <dbReference type="EMBL" id="KAI4819595.1"/>
    </source>
</evidence>
<accession>A0ACB9X1E5</accession>
<keyword evidence="2" id="KW-1185">Reference proteome</keyword>
<protein>
    <submittedName>
        <fullName evidence="1">Uncharacterized protein</fullName>
    </submittedName>
</protein>
<reference evidence="1" key="1">
    <citation type="submission" date="2022-05" db="EMBL/GenBank/DDBJ databases">
        <title>Chromosome-level genome of Chaenocephalus aceratus.</title>
        <authorList>
            <person name="Park H."/>
        </authorList>
    </citation>
    <scope>NUCLEOTIDE SEQUENCE</scope>
    <source>
        <strain evidence="1">KU_202001</strain>
    </source>
</reference>